<evidence type="ECO:0000313" key="4">
    <source>
        <dbReference type="EMBL" id="CAF2068069.1"/>
    </source>
</evidence>
<dbReference type="EMBL" id="CAJNRE010007794">
    <property type="protein sequence ID" value="CAF2068069.1"/>
    <property type="molecule type" value="Genomic_DNA"/>
</dbReference>
<dbReference type="EMBL" id="CAJNOV010001300">
    <property type="protein sequence ID" value="CAF1057659.1"/>
    <property type="molecule type" value="Genomic_DNA"/>
</dbReference>
<evidence type="ECO:0000313" key="8">
    <source>
        <dbReference type="Proteomes" id="UP000663855"/>
    </source>
</evidence>
<dbReference type="Proteomes" id="UP000676336">
    <property type="component" value="Unassembled WGS sequence"/>
</dbReference>
<evidence type="ECO:0000313" key="3">
    <source>
        <dbReference type="EMBL" id="CAF1627036.1"/>
    </source>
</evidence>
<dbReference type="EMBL" id="CAJOBJ010000574">
    <property type="protein sequence ID" value="CAF3831398.1"/>
    <property type="molecule type" value="Genomic_DNA"/>
</dbReference>
<dbReference type="OrthoDB" id="9984886at2759"/>
<dbReference type="EMBL" id="CAJOBH010000847">
    <property type="protein sequence ID" value="CAF3821068.1"/>
    <property type="molecule type" value="Genomic_DNA"/>
</dbReference>
<dbReference type="EMBL" id="CAJOBI010002752">
    <property type="protein sequence ID" value="CAF3942739.1"/>
    <property type="molecule type" value="Genomic_DNA"/>
</dbReference>
<dbReference type="EMBL" id="CAJNOW010013915">
    <property type="protein sequence ID" value="CAF1627036.1"/>
    <property type="molecule type" value="Genomic_DNA"/>
</dbReference>
<proteinExistence type="predicted"/>
<dbReference type="AlphaFoldDB" id="A0A814KWG1"/>
<feature type="domain" description="F-box" evidence="1">
    <location>
        <begin position="5"/>
        <end position="52"/>
    </location>
</feature>
<dbReference type="Proteomes" id="UP000681720">
    <property type="component" value="Unassembled WGS sequence"/>
</dbReference>
<evidence type="ECO:0000313" key="7">
    <source>
        <dbReference type="EMBL" id="CAF3942739.1"/>
    </source>
</evidence>
<evidence type="ECO:0000313" key="5">
    <source>
        <dbReference type="EMBL" id="CAF3821068.1"/>
    </source>
</evidence>
<dbReference type="InterPro" id="IPR001810">
    <property type="entry name" value="F-box_dom"/>
</dbReference>
<organism evidence="2 8">
    <name type="scientific">Rotaria magnacalcarata</name>
    <dbReference type="NCBI Taxonomy" id="392030"/>
    <lineage>
        <taxon>Eukaryota</taxon>
        <taxon>Metazoa</taxon>
        <taxon>Spiralia</taxon>
        <taxon>Gnathifera</taxon>
        <taxon>Rotifera</taxon>
        <taxon>Eurotatoria</taxon>
        <taxon>Bdelloidea</taxon>
        <taxon>Philodinida</taxon>
        <taxon>Philodinidae</taxon>
        <taxon>Rotaria</taxon>
    </lineage>
</organism>
<dbReference type="Proteomes" id="UP000663824">
    <property type="component" value="Unassembled WGS sequence"/>
</dbReference>
<dbReference type="Proteomes" id="UP000663855">
    <property type="component" value="Unassembled WGS sequence"/>
</dbReference>
<protein>
    <recommendedName>
        <fullName evidence="1">F-box domain-containing protein</fullName>
    </recommendedName>
</protein>
<sequence>MNRSIVNIMNLPDEIILIIWNKLNKIDALYSFLNVNRRFDNLIRDKIYTRSIELIKTNCQEEQNCSLSDQILDRFCLDILPQIHYMVEQLIVESFLMGRIFYIGEYPRLCKLTFINLTQELAMRILTNLDFSESSKWLHPVLTFDNLSEKRCFSSTIVNLRINVHLFNDCQYLLDGRLSQLRTFIVKIDFISNLNVSITNTDILHLKCFSLTSYNRTNEYDSQVVPLLGRMIHLEQLTLYLNVTNRSTFIDGIHLKDNILDRMPQLQTFNFNIITRTNVSTYVHNQLYEDMRCTFLNGKFHQVDFYLDQYPDGMARSHIYSLPYKMNVMHDISNTFPGGVFTNVRVILLLDIHCPFEYKIYDRIARSFPFLTDLTVLNRKPRNYKSSHEPKKSDQMASVIVFPHLTHLRICFGNMDIAEQLLVNTNTLLPCLIDLEIPYSYIAEVTEYFTREATRVNCANIKYLYLRSTLLVHGKDFHSYFPCYT</sequence>
<gene>
    <name evidence="5" type="ORF">BYL167_LOCUS4113</name>
    <name evidence="2" type="ORF">CJN711_LOCUS5074</name>
    <name evidence="6" type="ORF">GIL414_LOCUS2822</name>
    <name evidence="3" type="ORF">KQP761_LOCUS25535</name>
    <name evidence="4" type="ORF">MBJ925_LOCUS16216</name>
    <name evidence="7" type="ORF">SMN809_LOCUS8809</name>
</gene>
<dbReference type="Proteomes" id="UP000663834">
    <property type="component" value="Unassembled WGS sequence"/>
</dbReference>
<reference evidence="2" key="1">
    <citation type="submission" date="2021-02" db="EMBL/GenBank/DDBJ databases">
        <authorList>
            <person name="Nowell W R."/>
        </authorList>
    </citation>
    <scope>NUCLEOTIDE SEQUENCE</scope>
</reference>
<name>A0A814KWG1_9BILA</name>
<evidence type="ECO:0000313" key="6">
    <source>
        <dbReference type="EMBL" id="CAF3831398.1"/>
    </source>
</evidence>
<evidence type="ECO:0000259" key="1">
    <source>
        <dbReference type="PROSITE" id="PS50181"/>
    </source>
</evidence>
<accession>A0A814KWG1</accession>
<evidence type="ECO:0000313" key="2">
    <source>
        <dbReference type="EMBL" id="CAF1057659.1"/>
    </source>
</evidence>
<comment type="caution">
    <text evidence="2">The sequence shown here is derived from an EMBL/GenBank/DDBJ whole genome shotgun (WGS) entry which is preliminary data.</text>
</comment>
<dbReference type="PROSITE" id="PS50181">
    <property type="entry name" value="FBOX"/>
    <property type="match status" value="1"/>
</dbReference>
<dbReference type="Proteomes" id="UP000681967">
    <property type="component" value="Unassembled WGS sequence"/>
</dbReference>